<dbReference type="FunFam" id="1.10.220.10:FF:000006">
    <property type="entry name" value="Annexin"/>
    <property type="match status" value="1"/>
</dbReference>
<dbReference type="EnsemblPlants" id="Zm00001eb017240_T001">
    <property type="protein sequence ID" value="Zm00001eb017240_P001"/>
    <property type="gene ID" value="Zm00001eb017240"/>
</dbReference>
<dbReference type="OrthoDB" id="37886at2759"/>
<dbReference type="GO" id="GO:0001786">
    <property type="term" value="F:phosphatidylserine binding"/>
    <property type="evidence" value="ECO:0000318"/>
    <property type="project" value="GO_Central"/>
</dbReference>
<dbReference type="FunFam" id="1.10.220.10:FF:000014">
    <property type="entry name" value="annexin D4"/>
    <property type="match status" value="1"/>
</dbReference>
<feature type="region of interest" description="Disordered" evidence="6">
    <location>
        <begin position="1"/>
        <end position="52"/>
    </location>
</feature>
<reference evidence="8 10" key="2">
    <citation type="submission" date="2015-12" db="EMBL/GenBank/DDBJ databases">
        <title>Update maize B73 reference genome by single molecule sequencing technologies.</title>
        <authorList>
            <consortium name="Maize Genome Sequencing Project"/>
            <person name="Ware D."/>
        </authorList>
    </citation>
    <scope>NUCLEOTIDE SEQUENCE [LARGE SCALE GENOMIC DNA]</scope>
    <source>
        <strain evidence="10">cv. B73</strain>
        <tissue evidence="8">Seedling</tissue>
    </source>
</reference>
<dbReference type="Gene3D" id="1.10.220.10">
    <property type="entry name" value="Annexin"/>
    <property type="match status" value="3"/>
</dbReference>
<evidence type="ECO:0000313" key="10">
    <source>
        <dbReference type="Proteomes" id="UP000007305"/>
    </source>
</evidence>
<name>A0A096PJX5_MAIZE</name>
<feature type="compositionally biased region" description="Basic and acidic residues" evidence="6">
    <location>
        <begin position="32"/>
        <end position="52"/>
    </location>
</feature>
<dbReference type="STRING" id="4577.A0A096PJX5"/>
<gene>
    <name evidence="7" type="primary">Ann1</name>
    <name evidence="9" type="synonym">LOC101027188</name>
    <name evidence="8" type="ORF">ZEAMMB73_Zm00001d029207</name>
</gene>
<dbReference type="PROSITE" id="PS51897">
    <property type="entry name" value="ANNEXIN_2"/>
    <property type="match status" value="1"/>
</dbReference>
<dbReference type="Pfam" id="PF00191">
    <property type="entry name" value="Annexin"/>
    <property type="match status" value="2"/>
</dbReference>
<dbReference type="InterPro" id="IPR018502">
    <property type="entry name" value="Annexin_repeat"/>
</dbReference>
<dbReference type="Gramene" id="Zm00001eb017240_T001">
    <property type="protein sequence ID" value="Zm00001eb017240_P001"/>
    <property type="gene ID" value="Zm00001eb017240"/>
</dbReference>
<dbReference type="EMBL" id="CM007647">
    <property type="protein sequence ID" value="ONL98185.1"/>
    <property type="molecule type" value="Genomic_DNA"/>
</dbReference>
<keyword evidence="10" id="KW-1185">Reference proteome</keyword>
<dbReference type="GO" id="GO:0005737">
    <property type="term" value="C:cytoplasm"/>
    <property type="evidence" value="ECO:0000318"/>
    <property type="project" value="GO_Central"/>
</dbReference>
<dbReference type="GO" id="GO:0005544">
    <property type="term" value="F:calcium-dependent phospholipid binding"/>
    <property type="evidence" value="ECO:0000318"/>
    <property type="project" value="GO_Central"/>
</dbReference>
<dbReference type="RefSeq" id="XP_008647843.1">
    <property type="nucleotide sequence ID" value="XM_008649621.1"/>
</dbReference>
<dbReference type="InterPro" id="IPR037104">
    <property type="entry name" value="Annexin_sf"/>
</dbReference>
<dbReference type="ExpressionAtlas" id="A0A096PJX5">
    <property type="expression patterns" value="baseline and differential"/>
</dbReference>
<dbReference type="SMR" id="A0A096PJX5"/>
<dbReference type="PaxDb" id="4577-AC204530.4_FGP003"/>
<dbReference type="GO" id="GO:0009651">
    <property type="term" value="P:response to salt stress"/>
    <property type="evidence" value="ECO:0000318"/>
    <property type="project" value="GO_Central"/>
</dbReference>
<accession>A0A096PJX5</accession>
<keyword evidence="2" id="KW-0677">Repeat</keyword>
<dbReference type="OMA" id="HEFMRFK"/>
<dbReference type="AlphaFoldDB" id="A0A096PJX5"/>
<dbReference type="SUPFAM" id="SSF47874">
    <property type="entry name" value="Annexin"/>
    <property type="match status" value="1"/>
</dbReference>
<keyword evidence="4" id="KW-0041">Annexin</keyword>
<evidence type="ECO:0000313" key="9">
    <source>
        <dbReference type="EnsemblPlants" id="Zm00001eb017240_P001"/>
    </source>
</evidence>
<accession>A0A317YLZ2</accession>
<dbReference type="SMART" id="SM00335">
    <property type="entry name" value="ANX"/>
    <property type="match status" value="3"/>
</dbReference>
<reference evidence="7" key="1">
    <citation type="submission" date="2015-05" db="EMBL/GenBank/DDBJ databases">
        <title>Genome-wide analysis and functional identification of the annexin gene family in maize (Zea mays L.).</title>
        <authorList>
            <person name="Zhang Z."/>
            <person name="Li X."/>
            <person name="Wu Z."/>
        </authorList>
    </citation>
    <scope>NUCLEOTIDE SEQUENCE</scope>
</reference>
<evidence type="ECO:0000256" key="3">
    <source>
        <dbReference type="ARBA" id="ARBA00022837"/>
    </source>
</evidence>
<evidence type="ECO:0000256" key="6">
    <source>
        <dbReference type="SAM" id="MobiDB-lite"/>
    </source>
</evidence>
<evidence type="ECO:0000256" key="1">
    <source>
        <dbReference type="ARBA" id="ARBA00022723"/>
    </source>
</evidence>
<evidence type="ECO:0000313" key="7">
    <source>
        <dbReference type="EMBL" id="ALH43510.1"/>
    </source>
</evidence>
<feature type="compositionally biased region" description="Low complexity" evidence="6">
    <location>
        <begin position="1"/>
        <end position="19"/>
    </location>
</feature>
<dbReference type="GO" id="GO:0005886">
    <property type="term" value="C:plasma membrane"/>
    <property type="evidence" value="ECO:0000318"/>
    <property type="project" value="GO_Central"/>
</dbReference>
<sequence length="365" mass="40563">MQQFLAQTGGSSSSAATSPPASPQPRLRQQAPRKERDPQNKEKEAPPPMADEHQDLTRAFAGLGGLGVDETALVSALGRWRREPEKRAQFRRGFPGFFSSSAGAGIERCEDEYLLHLKAEFARFKDAAVLWAMHPWERDARWAHHVLHKAHPPHILVEVACTRTADDLLGARRAYQALYHRSLEEDVAYRVRDANASLLLGLVSAYRYEGARVNEDLATEEAKALAAAVRAAPAAATKLVQNEQVVRVLVTRSKPQLGATFRVYMELHGKPLEEELPAEPCLREAVRCLDSPPKYFSEVIHRAFSDDADRQAKAALTRVLVSRADTDMEDIKDAYTRQYGTKLADAVAKNTHGHYKEALLAIIGK</sequence>
<evidence type="ECO:0000256" key="2">
    <source>
        <dbReference type="ARBA" id="ARBA00022737"/>
    </source>
</evidence>
<proteinExistence type="evidence at transcript level"/>
<dbReference type="GeneID" id="101027188"/>
<dbReference type="GO" id="GO:0009408">
    <property type="term" value="P:response to heat"/>
    <property type="evidence" value="ECO:0000318"/>
    <property type="project" value="GO_Central"/>
</dbReference>
<reference evidence="9" key="4">
    <citation type="submission" date="2021-05" db="UniProtKB">
        <authorList>
            <consortium name="EnsemblPlants"/>
        </authorList>
    </citation>
    <scope>IDENTIFICATION</scope>
    <source>
        <strain evidence="9">cv. B73</strain>
    </source>
</reference>
<keyword evidence="5" id="KW-0111">Calcium/phospholipid-binding</keyword>
<dbReference type="GO" id="GO:0009409">
    <property type="term" value="P:response to cold"/>
    <property type="evidence" value="ECO:0000318"/>
    <property type="project" value="GO_Central"/>
</dbReference>
<keyword evidence="3" id="KW-0106">Calcium</keyword>
<dbReference type="GO" id="GO:0005509">
    <property type="term" value="F:calcium ion binding"/>
    <property type="evidence" value="ECO:0007669"/>
    <property type="project" value="InterPro"/>
</dbReference>
<reference evidence="9" key="3">
    <citation type="submission" date="2019-07" db="EMBL/GenBank/DDBJ databases">
        <authorList>
            <person name="Seetharam A."/>
            <person name="Woodhouse M."/>
            <person name="Cannon E."/>
        </authorList>
    </citation>
    <scope>NUCLEOTIDE SEQUENCE [LARGE SCALE GENOMIC DNA]</scope>
    <source>
        <strain evidence="9">cv. B73</strain>
    </source>
</reference>
<dbReference type="PANTHER" id="PTHR10502">
    <property type="entry name" value="ANNEXIN"/>
    <property type="match status" value="1"/>
</dbReference>
<organism evidence="8">
    <name type="scientific">Zea mays</name>
    <name type="common">Maize</name>
    <dbReference type="NCBI Taxonomy" id="4577"/>
    <lineage>
        <taxon>Eukaryota</taxon>
        <taxon>Viridiplantae</taxon>
        <taxon>Streptophyta</taxon>
        <taxon>Embryophyta</taxon>
        <taxon>Tracheophyta</taxon>
        <taxon>Spermatophyta</taxon>
        <taxon>Magnoliopsida</taxon>
        <taxon>Liliopsida</taxon>
        <taxon>Poales</taxon>
        <taxon>Poaceae</taxon>
        <taxon>PACMAD clade</taxon>
        <taxon>Panicoideae</taxon>
        <taxon>Andropogonodae</taxon>
        <taxon>Andropogoneae</taxon>
        <taxon>Tripsacinae</taxon>
        <taxon>Zea</taxon>
    </lineage>
</organism>
<dbReference type="PANTHER" id="PTHR10502:SF232">
    <property type="entry name" value="ANNEXIN"/>
    <property type="match status" value="1"/>
</dbReference>
<evidence type="ECO:0000256" key="4">
    <source>
        <dbReference type="ARBA" id="ARBA00023216"/>
    </source>
</evidence>
<keyword evidence="1" id="KW-0479">Metal-binding</keyword>
<protein>
    <submittedName>
        <fullName evidence="7 8">Annexin</fullName>
    </submittedName>
</protein>
<evidence type="ECO:0000313" key="8">
    <source>
        <dbReference type="EMBL" id="ONL98185.1"/>
    </source>
</evidence>
<dbReference type="eggNOG" id="KOG0819">
    <property type="taxonomic scope" value="Eukaryota"/>
</dbReference>
<dbReference type="GO" id="GO:0009414">
    <property type="term" value="P:response to water deprivation"/>
    <property type="evidence" value="ECO:0000318"/>
    <property type="project" value="GO_Central"/>
</dbReference>
<dbReference type="EMBL" id="KR822689">
    <property type="protein sequence ID" value="ALH43510.1"/>
    <property type="molecule type" value="mRNA"/>
</dbReference>
<dbReference type="Proteomes" id="UP000007305">
    <property type="component" value="Chromosome 1"/>
</dbReference>
<evidence type="ECO:0000256" key="5">
    <source>
        <dbReference type="ARBA" id="ARBA00023302"/>
    </source>
</evidence>
<dbReference type="HOGENOM" id="CLU_025300_1_0_1"/>